<dbReference type="EMBL" id="JAWLNX010000004">
    <property type="protein sequence ID" value="MEB3367358.1"/>
    <property type="molecule type" value="Genomic_DNA"/>
</dbReference>
<protein>
    <submittedName>
        <fullName evidence="1">Uncharacterized protein</fullName>
    </submittedName>
</protein>
<dbReference type="Proteomes" id="UP001327093">
    <property type="component" value="Unassembled WGS sequence"/>
</dbReference>
<gene>
    <name evidence="1" type="ORF">R4I43_08060</name>
</gene>
<keyword evidence="2" id="KW-1185">Reference proteome</keyword>
<reference evidence="1 2" key="1">
    <citation type="submission" date="2023-10" db="EMBL/GenBank/DDBJ databases">
        <title>Saccharopolyspora sp. nov., isolated from mangrove soil.</title>
        <authorList>
            <person name="Lu Y."/>
            <person name="Liu W."/>
        </authorList>
    </citation>
    <scope>NUCLEOTIDE SEQUENCE [LARGE SCALE GENOMIC DNA]</scope>
    <source>
        <strain evidence="1 2">S2-29</strain>
    </source>
</reference>
<proteinExistence type="predicted"/>
<organism evidence="1 2">
    <name type="scientific">Saccharopolyspora mangrovi</name>
    <dbReference type="NCBI Taxonomy" id="3082379"/>
    <lineage>
        <taxon>Bacteria</taxon>
        <taxon>Bacillati</taxon>
        <taxon>Actinomycetota</taxon>
        <taxon>Actinomycetes</taxon>
        <taxon>Pseudonocardiales</taxon>
        <taxon>Pseudonocardiaceae</taxon>
        <taxon>Saccharopolyspora</taxon>
    </lineage>
</organism>
<accession>A0ABU6A720</accession>
<evidence type="ECO:0000313" key="1">
    <source>
        <dbReference type="EMBL" id="MEB3367358.1"/>
    </source>
</evidence>
<name>A0ABU6A720_9PSEU</name>
<sequence>MVAVVIVFVGQDEEVRDEAGDLTVGVATDPGRVVPVSAAGVAHDDHRAVLVVGEPPDLVVAVFFEALQDAVDVVLVVAVREVPLVDESPGPAVDRVAEERVPVQCRGVLPLDDRHLPRGDRLVADRDLDHGHGLVPARLVRFAEAGLGEHHRVGAGRDFLHERPVLGRAEHERLARMDLAGGTSTARFPGAAGRWRLRRCAGCGVNRRRRSCRSRGRGSAWGLFRCGDGSTRGASRFRFGPHAR</sequence>
<evidence type="ECO:0000313" key="2">
    <source>
        <dbReference type="Proteomes" id="UP001327093"/>
    </source>
</evidence>
<comment type="caution">
    <text evidence="1">The sequence shown here is derived from an EMBL/GenBank/DDBJ whole genome shotgun (WGS) entry which is preliminary data.</text>
</comment>